<sequence>MNTFSSIRLNQVCAAPSSMMIRIWFLTAVMMGLTPAVAWLAIISGVSNLDSRPGMFMFNLVLIVLISVWLDFKKDKFSTFLASTIGLALIIMVGTALSMFFSFQSITTVFGIVGAMFTINAFLGLLLGWNPDSRWLILLMAVSGVFIAIVINSVLDSYLSVWIMSFLAVLVWPMAVSYKLDVLSGLSRNLFAGEFSTMSRCMVLGSVITYLSVLSLFCQVVIFLLEALISSGIGMWGW</sequence>
<feature type="transmembrane region" description="Helical" evidence="1">
    <location>
        <begin position="54"/>
        <end position="72"/>
    </location>
</feature>
<feature type="transmembrane region" description="Helical" evidence="1">
    <location>
        <begin position="201"/>
        <end position="229"/>
    </location>
</feature>
<evidence type="ECO:0000313" key="2">
    <source>
        <dbReference type="EMBL" id="UGS41351.1"/>
    </source>
</evidence>
<feature type="transmembrane region" description="Helical" evidence="1">
    <location>
        <begin position="161"/>
        <end position="180"/>
    </location>
</feature>
<keyword evidence="3" id="KW-1185">Reference proteome</keyword>
<protein>
    <recommendedName>
        <fullName evidence="4">Integral membrane protein</fullName>
    </recommendedName>
</protein>
<keyword evidence="1" id="KW-0472">Membrane</keyword>
<accession>A0ABY3S5G7</accession>
<gene>
    <name evidence="2" type="ORF">G163CM_20530</name>
</gene>
<dbReference type="Proteomes" id="UP001199659">
    <property type="component" value="Chromosome"/>
</dbReference>
<evidence type="ECO:0000256" key="1">
    <source>
        <dbReference type="SAM" id="Phobius"/>
    </source>
</evidence>
<dbReference type="RefSeq" id="WP_231828082.1">
    <property type="nucleotide sequence ID" value="NZ_CP087880.1"/>
</dbReference>
<feature type="transmembrane region" description="Helical" evidence="1">
    <location>
        <begin position="21"/>
        <end position="42"/>
    </location>
</feature>
<evidence type="ECO:0008006" key="4">
    <source>
        <dbReference type="Google" id="ProtNLM"/>
    </source>
</evidence>
<feature type="transmembrane region" description="Helical" evidence="1">
    <location>
        <begin position="109"/>
        <end position="129"/>
    </location>
</feature>
<evidence type="ECO:0000313" key="3">
    <source>
        <dbReference type="Proteomes" id="UP001199659"/>
    </source>
</evidence>
<name>A0ABY3S5G7_9ENTR</name>
<organism evidence="2 3">
    <name type="scientific">Pseudocitrobacter corydidari</name>
    <dbReference type="NCBI Taxonomy" id="2891570"/>
    <lineage>
        <taxon>Bacteria</taxon>
        <taxon>Pseudomonadati</taxon>
        <taxon>Pseudomonadota</taxon>
        <taxon>Gammaproteobacteria</taxon>
        <taxon>Enterobacterales</taxon>
        <taxon>Enterobacteriaceae</taxon>
        <taxon>Pseudocitrobacter</taxon>
    </lineage>
</organism>
<reference evidence="2 3" key="1">
    <citation type="journal article" date="2022" name="Int. J. Syst. Evol. Microbiol.">
        <title>Pseudocitrobacter corydidari sp. nov., isolated from the Asian emerald cockroach Corydidarum magnifica.</title>
        <authorList>
            <person name="Guzman J."/>
            <person name="Poehlein A."/>
            <person name="Glaeser S.P."/>
            <person name="Schwengers O."/>
            <person name="Blom J."/>
            <person name="Hollensteiner J."/>
            <person name="Kampfer P."/>
            <person name="Vilcinskas A."/>
        </authorList>
    </citation>
    <scope>NUCLEOTIDE SEQUENCE [LARGE SCALE GENOMIC DNA]</scope>
    <source>
        <strain evidence="2">G163CM</strain>
    </source>
</reference>
<dbReference type="EMBL" id="CP087880">
    <property type="protein sequence ID" value="UGS41351.1"/>
    <property type="molecule type" value="Genomic_DNA"/>
</dbReference>
<proteinExistence type="predicted"/>
<keyword evidence="1" id="KW-1133">Transmembrane helix</keyword>
<feature type="transmembrane region" description="Helical" evidence="1">
    <location>
        <begin position="79"/>
        <end position="103"/>
    </location>
</feature>
<feature type="transmembrane region" description="Helical" evidence="1">
    <location>
        <begin position="136"/>
        <end position="155"/>
    </location>
</feature>
<keyword evidence="1" id="KW-0812">Transmembrane</keyword>